<dbReference type="InterPro" id="IPR036425">
    <property type="entry name" value="MoaB/Mog-like_dom_sf"/>
</dbReference>
<evidence type="ECO:0000256" key="1">
    <source>
        <dbReference type="ARBA" id="ARBA00001946"/>
    </source>
</evidence>
<evidence type="ECO:0000256" key="5">
    <source>
        <dbReference type="ARBA" id="ARBA00022505"/>
    </source>
</evidence>
<comment type="caution">
    <text evidence="13">The sequence shown here is derived from an EMBL/GenBank/DDBJ whole genome shotgun (WGS) entry which is preliminary data.</text>
</comment>
<evidence type="ECO:0000259" key="12">
    <source>
        <dbReference type="SMART" id="SM00852"/>
    </source>
</evidence>
<proteinExistence type="inferred from homology"/>
<dbReference type="AlphaFoldDB" id="A0A558HNG8"/>
<dbReference type="PANTHER" id="PTHR10192:SF31">
    <property type="entry name" value="MOLYBDOPTERIN MOLYBDENUMTRANSFERASE"/>
    <property type="match status" value="1"/>
</dbReference>
<evidence type="ECO:0000313" key="14">
    <source>
        <dbReference type="Proteomes" id="UP000319941"/>
    </source>
</evidence>
<evidence type="ECO:0000256" key="10">
    <source>
        <dbReference type="ARBA" id="ARBA00047317"/>
    </source>
</evidence>
<evidence type="ECO:0000256" key="11">
    <source>
        <dbReference type="RuleBase" id="RU365090"/>
    </source>
</evidence>
<comment type="pathway">
    <text evidence="3 11">Cofactor biosynthesis; molybdopterin biosynthesis.</text>
</comment>
<dbReference type="Gene3D" id="2.40.340.10">
    <property type="entry name" value="MoeA, C-terminal, domain IV"/>
    <property type="match status" value="1"/>
</dbReference>
<keyword evidence="5 11" id="KW-0500">Molybdenum</keyword>
<dbReference type="GO" id="GO:0046872">
    <property type="term" value="F:metal ion binding"/>
    <property type="evidence" value="ECO:0007669"/>
    <property type="project" value="UniProtKB-UniRule"/>
</dbReference>
<dbReference type="EC" id="2.10.1.1" evidence="11"/>
<dbReference type="Gene3D" id="2.170.190.11">
    <property type="entry name" value="Molybdopterin biosynthesis moea protein, domain 3"/>
    <property type="match status" value="1"/>
</dbReference>
<name>A0A558HNG8_9GAMM</name>
<dbReference type="OrthoDB" id="9804758at2"/>
<comment type="function">
    <text evidence="2 11">Catalyzes the insertion of molybdate into adenylated molybdopterin with the concomitant release of AMP.</text>
</comment>
<evidence type="ECO:0000256" key="3">
    <source>
        <dbReference type="ARBA" id="ARBA00005046"/>
    </source>
</evidence>
<dbReference type="NCBIfam" id="TIGR00177">
    <property type="entry name" value="molyb_syn"/>
    <property type="match status" value="1"/>
</dbReference>
<evidence type="ECO:0000256" key="2">
    <source>
        <dbReference type="ARBA" id="ARBA00002901"/>
    </source>
</evidence>
<dbReference type="SMART" id="SM00852">
    <property type="entry name" value="MoCF_biosynth"/>
    <property type="match status" value="1"/>
</dbReference>
<dbReference type="InterPro" id="IPR001453">
    <property type="entry name" value="MoaB/Mog_dom"/>
</dbReference>
<protein>
    <recommendedName>
        <fullName evidence="11">Molybdopterin molybdenumtransferase</fullName>
        <ecNumber evidence="11">2.10.1.1</ecNumber>
    </recommendedName>
</protein>
<gene>
    <name evidence="13" type="ORF">FQP86_08640</name>
</gene>
<accession>A0A558HNG8</accession>
<dbReference type="Gene3D" id="3.90.105.10">
    <property type="entry name" value="Molybdopterin biosynthesis moea protein, domain 2"/>
    <property type="match status" value="1"/>
</dbReference>
<dbReference type="Proteomes" id="UP000319941">
    <property type="component" value="Unassembled WGS sequence"/>
</dbReference>
<keyword evidence="7 11" id="KW-0479">Metal-binding</keyword>
<evidence type="ECO:0000256" key="6">
    <source>
        <dbReference type="ARBA" id="ARBA00022679"/>
    </source>
</evidence>
<dbReference type="SUPFAM" id="SSF63867">
    <property type="entry name" value="MoeA C-terminal domain-like"/>
    <property type="match status" value="1"/>
</dbReference>
<evidence type="ECO:0000256" key="8">
    <source>
        <dbReference type="ARBA" id="ARBA00022842"/>
    </source>
</evidence>
<dbReference type="FunFam" id="3.40.980.10:FF:000004">
    <property type="entry name" value="Molybdopterin molybdenumtransferase"/>
    <property type="match status" value="1"/>
</dbReference>
<dbReference type="GO" id="GO:0005829">
    <property type="term" value="C:cytosol"/>
    <property type="evidence" value="ECO:0007669"/>
    <property type="project" value="TreeGrafter"/>
</dbReference>
<keyword evidence="6 11" id="KW-0808">Transferase</keyword>
<keyword evidence="14" id="KW-1185">Reference proteome</keyword>
<reference evidence="13 14" key="1">
    <citation type="submission" date="2019-07" db="EMBL/GenBank/DDBJ databases">
        <title>Diversity of Bacteria from Kongsfjorden, Arctic.</title>
        <authorList>
            <person name="Yu Y."/>
        </authorList>
    </citation>
    <scope>NUCLEOTIDE SEQUENCE [LARGE SCALE GENOMIC DNA]</scope>
    <source>
        <strain evidence="13 14">SM1923</strain>
    </source>
</reference>
<evidence type="ECO:0000313" key="13">
    <source>
        <dbReference type="EMBL" id="TVU70675.1"/>
    </source>
</evidence>
<dbReference type="SUPFAM" id="SSF53218">
    <property type="entry name" value="Molybdenum cofactor biosynthesis proteins"/>
    <property type="match status" value="1"/>
</dbReference>
<dbReference type="CDD" id="cd00887">
    <property type="entry name" value="MoeA"/>
    <property type="match status" value="1"/>
</dbReference>
<feature type="domain" description="MoaB/Mog" evidence="12">
    <location>
        <begin position="222"/>
        <end position="369"/>
    </location>
</feature>
<dbReference type="InterPro" id="IPR038987">
    <property type="entry name" value="MoeA-like"/>
</dbReference>
<dbReference type="GO" id="GO:0006777">
    <property type="term" value="P:Mo-molybdopterin cofactor biosynthetic process"/>
    <property type="evidence" value="ECO:0007669"/>
    <property type="project" value="UniProtKB-UniRule"/>
</dbReference>
<evidence type="ECO:0000256" key="4">
    <source>
        <dbReference type="ARBA" id="ARBA00010763"/>
    </source>
</evidence>
<organism evidence="13 14">
    <name type="scientific">Cobetia crustatorum</name>
    <dbReference type="NCBI Taxonomy" id="553385"/>
    <lineage>
        <taxon>Bacteria</taxon>
        <taxon>Pseudomonadati</taxon>
        <taxon>Pseudomonadota</taxon>
        <taxon>Gammaproteobacteria</taxon>
        <taxon>Oceanospirillales</taxon>
        <taxon>Halomonadaceae</taxon>
        <taxon>Cobetia</taxon>
    </lineage>
</organism>
<comment type="similarity">
    <text evidence="4 11">Belongs to the MoeA family.</text>
</comment>
<dbReference type="InterPro" id="IPR008284">
    <property type="entry name" value="MoCF_biosynth_CS"/>
</dbReference>
<evidence type="ECO:0000256" key="7">
    <source>
        <dbReference type="ARBA" id="ARBA00022723"/>
    </source>
</evidence>
<comment type="catalytic activity">
    <reaction evidence="10">
        <text>adenylyl-molybdopterin + molybdate = Mo-molybdopterin + AMP + H(+)</text>
        <dbReference type="Rhea" id="RHEA:35047"/>
        <dbReference type="ChEBI" id="CHEBI:15378"/>
        <dbReference type="ChEBI" id="CHEBI:36264"/>
        <dbReference type="ChEBI" id="CHEBI:62727"/>
        <dbReference type="ChEBI" id="CHEBI:71302"/>
        <dbReference type="ChEBI" id="CHEBI:456215"/>
        <dbReference type="EC" id="2.10.1.1"/>
    </reaction>
</comment>
<dbReference type="SUPFAM" id="SSF63882">
    <property type="entry name" value="MoeA N-terminal region -like"/>
    <property type="match status" value="1"/>
</dbReference>
<dbReference type="InterPro" id="IPR005110">
    <property type="entry name" value="MoeA_linker/N"/>
</dbReference>
<dbReference type="Pfam" id="PF00994">
    <property type="entry name" value="MoCF_biosynth"/>
    <property type="match status" value="1"/>
</dbReference>
<comment type="cofactor">
    <cofactor evidence="1 11">
        <name>Mg(2+)</name>
        <dbReference type="ChEBI" id="CHEBI:18420"/>
    </cofactor>
</comment>
<dbReference type="UniPathway" id="UPA00344"/>
<keyword evidence="9 11" id="KW-0501">Molybdenum cofactor biosynthesis</keyword>
<sequence length="483" mass="50429">MSLSCFDPMFGERMLSVDEALAVLGDSLAAMQRLRATERVTLDKAVGRILAETIVSPLDVPAQTNAAMDGIALAHASLPRATLQDSANDACELRVIGSSLAGHPWHGRALEAGEALRITTGAALPVGADSVVMQEQLQYFATGLVDARTDSLPAAGAGDAERVVIEGASSVRQGQNVRQAGEDIACGSDVVSLGQWLTPAAVGVLASLGLAEITVYRPLTVAIFSTGDEVTAPGETLSAGGIFDANRFSLSALLVEQGIDVLDLGILSDDREALIVALQDAASRADMVMTSGGVSVGEADHVRGALEACGELALWRIAMRPGRPLAFGTLKVAVGSEKAGGQVPFFGLPGNPVATMVTFLQFVLPALRQMAGQQPRMTAPAHQQEGESAMTVAPMATSLAYWQSPRLQLIAGETLRSRPERVDYHRGRLVVGEDGRQVVMTTGKQGSGILTSMLAAECLIEIPAGCARIDAGEPVMVQWLGAQ</sequence>
<dbReference type="Pfam" id="PF03454">
    <property type="entry name" value="MoeA_C"/>
    <property type="match status" value="1"/>
</dbReference>
<dbReference type="InterPro" id="IPR036688">
    <property type="entry name" value="MoeA_C_domain_IV_sf"/>
</dbReference>
<dbReference type="Gene3D" id="3.40.980.10">
    <property type="entry name" value="MoaB/Mog-like domain"/>
    <property type="match status" value="1"/>
</dbReference>
<dbReference type="RefSeq" id="WP_144727449.1">
    <property type="nucleotide sequence ID" value="NZ_CAWOWR010000107.1"/>
</dbReference>
<dbReference type="PANTHER" id="PTHR10192">
    <property type="entry name" value="MOLYBDOPTERIN BIOSYNTHESIS PROTEIN"/>
    <property type="match status" value="1"/>
</dbReference>
<dbReference type="PROSITE" id="PS01079">
    <property type="entry name" value="MOCF_BIOSYNTHESIS_2"/>
    <property type="match status" value="1"/>
</dbReference>
<dbReference type="InterPro" id="IPR036135">
    <property type="entry name" value="MoeA_linker/N_sf"/>
</dbReference>
<dbReference type="InterPro" id="IPR005111">
    <property type="entry name" value="MoeA_C_domain_IV"/>
</dbReference>
<dbReference type="EMBL" id="VNFH01000005">
    <property type="protein sequence ID" value="TVU70675.1"/>
    <property type="molecule type" value="Genomic_DNA"/>
</dbReference>
<keyword evidence="8 11" id="KW-0460">Magnesium</keyword>
<evidence type="ECO:0000256" key="9">
    <source>
        <dbReference type="ARBA" id="ARBA00023150"/>
    </source>
</evidence>
<dbReference type="GO" id="GO:0061599">
    <property type="term" value="F:molybdopterin molybdotransferase activity"/>
    <property type="evidence" value="ECO:0007669"/>
    <property type="project" value="UniProtKB-UniRule"/>
</dbReference>
<dbReference type="Pfam" id="PF03453">
    <property type="entry name" value="MoeA_N"/>
    <property type="match status" value="1"/>
</dbReference>